<feature type="domain" description="NmrA-like" evidence="1">
    <location>
        <begin position="4"/>
        <end position="235"/>
    </location>
</feature>
<comment type="caution">
    <text evidence="2">The sequence shown here is derived from an EMBL/GenBank/DDBJ whole genome shotgun (WGS) entry which is preliminary data.</text>
</comment>
<dbReference type="Pfam" id="PF05368">
    <property type="entry name" value="NmrA"/>
    <property type="match status" value="1"/>
</dbReference>
<dbReference type="Gene3D" id="3.90.25.10">
    <property type="entry name" value="UDP-galactose 4-epimerase, domain 1"/>
    <property type="match status" value="1"/>
</dbReference>
<dbReference type="PANTHER" id="PTHR43162:SF1">
    <property type="entry name" value="PRESTALK A DIFFERENTIATION PROTEIN A"/>
    <property type="match status" value="1"/>
</dbReference>
<organism evidence="2 3">
    <name type="scientific">Devosia albogilva</name>
    <dbReference type="NCBI Taxonomy" id="429726"/>
    <lineage>
        <taxon>Bacteria</taxon>
        <taxon>Pseudomonadati</taxon>
        <taxon>Pseudomonadota</taxon>
        <taxon>Alphaproteobacteria</taxon>
        <taxon>Hyphomicrobiales</taxon>
        <taxon>Devosiaceae</taxon>
        <taxon>Devosia</taxon>
    </lineage>
</organism>
<accession>A0ABW5QJ39</accession>
<dbReference type="Gene3D" id="3.40.50.720">
    <property type="entry name" value="NAD(P)-binding Rossmann-like Domain"/>
    <property type="match status" value="1"/>
</dbReference>
<reference evidence="3" key="1">
    <citation type="journal article" date="2019" name="Int. J. Syst. Evol. Microbiol.">
        <title>The Global Catalogue of Microorganisms (GCM) 10K type strain sequencing project: providing services to taxonomists for standard genome sequencing and annotation.</title>
        <authorList>
            <consortium name="The Broad Institute Genomics Platform"/>
            <consortium name="The Broad Institute Genome Sequencing Center for Infectious Disease"/>
            <person name="Wu L."/>
            <person name="Ma J."/>
        </authorList>
    </citation>
    <scope>NUCLEOTIDE SEQUENCE [LARGE SCALE GENOMIC DNA]</scope>
    <source>
        <strain evidence="3">CCM 7427</strain>
    </source>
</reference>
<dbReference type="InterPro" id="IPR008030">
    <property type="entry name" value="NmrA-like"/>
</dbReference>
<proteinExistence type="predicted"/>
<evidence type="ECO:0000313" key="3">
    <source>
        <dbReference type="Proteomes" id="UP001597521"/>
    </source>
</evidence>
<dbReference type="InterPro" id="IPR051604">
    <property type="entry name" value="Ergot_Alk_Oxidoreductase"/>
</dbReference>
<protein>
    <submittedName>
        <fullName evidence="2">NmrA family NAD(P)-binding protein</fullName>
    </submittedName>
</protein>
<dbReference type="Proteomes" id="UP001597521">
    <property type="component" value="Unassembled WGS sequence"/>
</dbReference>
<evidence type="ECO:0000259" key="1">
    <source>
        <dbReference type="Pfam" id="PF05368"/>
    </source>
</evidence>
<dbReference type="InterPro" id="IPR036291">
    <property type="entry name" value="NAD(P)-bd_dom_sf"/>
</dbReference>
<dbReference type="SUPFAM" id="SSF51735">
    <property type="entry name" value="NAD(P)-binding Rossmann-fold domains"/>
    <property type="match status" value="1"/>
</dbReference>
<evidence type="ECO:0000313" key="2">
    <source>
        <dbReference type="EMBL" id="MFD2647598.1"/>
    </source>
</evidence>
<sequence length="285" mass="29884">MHIIIGGTGQVGSAAAAALLEAGESVTIVTRDSDKATAWRQRGAEAAVLDIHDAPALQAVLRHGRRLLIVNPTADPTANDTDAAELQSIRAILAAVDGAGLERIVAASTYGAQPGSSIGDLGTLYALEQGLARLPAPSVIQRGAYYMSNWAMAVEPAREQGILPSFFPAGFSLPMVAPADVGRSAAELMLSSHPESLRYVEGPDRYSPADVAEAFSRVLQHPVAVASVEADTLESTFLSFGFSPAAARSYSGMTRRAMETPPPDESSVWKGTVSLDVFVAALLQR</sequence>
<name>A0ABW5QJ39_9HYPH</name>
<dbReference type="RefSeq" id="WP_386832620.1">
    <property type="nucleotide sequence ID" value="NZ_JBHUNP010000001.1"/>
</dbReference>
<keyword evidence="3" id="KW-1185">Reference proteome</keyword>
<dbReference type="PANTHER" id="PTHR43162">
    <property type="match status" value="1"/>
</dbReference>
<dbReference type="EMBL" id="JBHUNP010000001">
    <property type="protein sequence ID" value="MFD2647598.1"/>
    <property type="molecule type" value="Genomic_DNA"/>
</dbReference>
<gene>
    <name evidence="2" type="ORF">ACFSX5_07330</name>
</gene>